<keyword evidence="2" id="KW-0805">Transcription regulation</keyword>
<keyword evidence="3" id="KW-0238">DNA-binding</keyword>
<reference evidence="10" key="2">
    <citation type="submission" date="2018-02" db="UniProtKB">
        <authorList>
            <consortium name="EnsemblPlants"/>
        </authorList>
    </citation>
    <scope>IDENTIFICATION</scope>
    <source>
        <strain evidence="10">Williams 82</strain>
    </source>
</reference>
<dbReference type="Pfam" id="PF00170">
    <property type="entry name" value="bZIP_1"/>
    <property type="match status" value="1"/>
</dbReference>
<dbReference type="EnsemblPlants" id="KRH08713">
    <property type="protein sequence ID" value="KRH08713"/>
    <property type="gene ID" value="GLYMA_16G168400"/>
</dbReference>
<dbReference type="PANTHER" id="PTHR13690">
    <property type="entry name" value="TRANSCRIPTION FACTOR POSF21-RELATED"/>
    <property type="match status" value="1"/>
</dbReference>
<comment type="subcellular location">
    <subcellularLocation>
        <location evidence="1">Nucleus</location>
    </subcellularLocation>
</comment>
<dbReference type="InterPro" id="IPR044759">
    <property type="entry name" value="bZIP_RF2"/>
</dbReference>
<dbReference type="GO" id="GO:0003700">
    <property type="term" value="F:DNA-binding transcription factor activity"/>
    <property type="evidence" value="ECO:0000318"/>
    <property type="project" value="GO_Central"/>
</dbReference>
<keyword evidence="5" id="KW-0539">Nucleus</keyword>
<keyword evidence="6" id="KW-0175">Coiled coil</keyword>
<dbReference type="Gramene" id="KRH08713">
    <property type="protein sequence ID" value="KRH08713"/>
    <property type="gene ID" value="GLYMA_16G168400"/>
</dbReference>
<feature type="coiled-coil region" evidence="6">
    <location>
        <begin position="290"/>
        <end position="359"/>
    </location>
</feature>
<dbReference type="Gene3D" id="1.20.5.170">
    <property type="match status" value="1"/>
</dbReference>
<feature type="region of interest" description="Disordered" evidence="7">
    <location>
        <begin position="388"/>
        <end position="426"/>
    </location>
</feature>
<dbReference type="EMBL" id="CM000849">
    <property type="protein sequence ID" value="KRH08713.1"/>
    <property type="molecule type" value="Genomic_DNA"/>
</dbReference>
<dbReference type="HOGENOM" id="CLU_026205_2_1_1"/>
<dbReference type="PaxDb" id="3847-GLYMA16G28370.2"/>
<keyword evidence="4" id="KW-0804">Transcription</keyword>
<evidence type="ECO:0000256" key="6">
    <source>
        <dbReference type="SAM" id="Coils"/>
    </source>
</evidence>
<evidence type="ECO:0000256" key="7">
    <source>
        <dbReference type="SAM" id="MobiDB-lite"/>
    </source>
</evidence>
<feature type="compositionally biased region" description="Basic and acidic residues" evidence="7">
    <location>
        <begin position="213"/>
        <end position="228"/>
    </location>
</feature>
<dbReference type="KEGG" id="gmx:100101886"/>
<sequence>MMHFFTIGYTQLPSTFCSLKSIFFFASTCSSANSHNHLKTESQPSLLLLLSLSLWYHHSSPHKRKKKEERTNKPFFFKRKKERKGKIKFFFFFFSFSMDPKFIGKPLAMVDLDRDRMSERGSHHRRSHSDTSFRFAANFDELLLFDPSDLDISGLPSPLPLPSQGAGGVVPMSVVSEESGGRPRRSGASAGGHLRSLSVDSDFFDGLGSGVGGDERGAGNGGGERHSNSMEGSSTTSFEADSATMMDGMKKATAPDKLAELALTDPKRAKRMLANRQSAARSKERKIRYTSELEKKVQTLQTEATNLSAQLTMLQRDTTDLTAQNKELKLRLQAFEQEAQLREDLNEALKKELQRLRVQSACWGAMTGGNPSFGGIFNQLASQLAMQQLSNSVPHQHQTQHQPQVGMPPPPSGQKHPKFMDFNQQK</sequence>
<dbReference type="GO" id="GO:0003677">
    <property type="term" value="F:DNA binding"/>
    <property type="evidence" value="ECO:0007669"/>
    <property type="project" value="UniProtKB-KW"/>
</dbReference>
<reference evidence="9" key="3">
    <citation type="submission" date="2018-07" db="EMBL/GenBank/DDBJ databases">
        <title>WGS assembly of Glycine max.</title>
        <authorList>
            <person name="Schmutz J."/>
            <person name="Cannon S."/>
            <person name="Schlueter J."/>
            <person name="Ma J."/>
            <person name="Mitros T."/>
            <person name="Nelson W."/>
            <person name="Hyten D."/>
            <person name="Song Q."/>
            <person name="Thelen J."/>
            <person name="Cheng J."/>
            <person name="Xu D."/>
            <person name="Hellsten U."/>
            <person name="May G."/>
            <person name="Yu Y."/>
            <person name="Sakurai T."/>
            <person name="Umezawa T."/>
            <person name="Bhattacharyya M."/>
            <person name="Sandhu D."/>
            <person name="Valliyodan B."/>
            <person name="Lindquist E."/>
            <person name="Peto M."/>
            <person name="Grant D."/>
            <person name="Shu S."/>
            <person name="Goodstein D."/>
            <person name="Barry K."/>
            <person name="Futrell-Griggs M."/>
            <person name="Abernathy B."/>
            <person name="Du J."/>
            <person name="Tian Z."/>
            <person name="Zhu L."/>
            <person name="Gill N."/>
            <person name="Joshi T."/>
            <person name="Libault M."/>
            <person name="Sethuraman A."/>
            <person name="Zhang X."/>
            <person name="Shinozaki K."/>
            <person name="Nguyen H."/>
            <person name="Wing R."/>
            <person name="Cregan P."/>
            <person name="Specht J."/>
            <person name="Grimwood J."/>
            <person name="Rokhsar D."/>
            <person name="Stacey G."/>
            <person name="Shoemaker R."/>
            <person name="Jackson S."/>
        </authorList>
    </citation>
    <scope>NUCLEOTIDE SEQUENCE</scope>
    <source>
        <tissue evidence="9">Callus</tissue>
    </source>
</reference>
<dbReference type="GO" id="GO:0005634">
    <property type="term" value="C:nucleus"/>
    <property type="evidence" value="ECO:0000318"/>
    <property type="project" value="GO_Central"/>
</dbReference>
<feature type="domain" description="BZIP" evidence="8">
    <location>
        <begin position="265"/>
        <end position="328"/>
    </location>
</feature>
<evidence type="ECO:0000256" key="2">
    <source>
        <dbReference type="ARBA" id="ARBA00023015"/>
    </source>
</evidence>
<evidence type="ECO:0000256" key="3">
    <source>
        <dbReference type="ARBA" id="ARBA00023125"/>
    </source>
</evidence>
<feature type="region of interest" description="Disordered" evidence="7">
    <location>
        <begin position="174"/>
        <end position="194"/>
    </location>
</feature>
<dbReference type="Proteomes" id="UP000008827">
    <property type="component" value="Chromosome 16"/>
</dbReference>
<dbReference type="InterPro" id="IPR004827">
    <property type="entry name" value="bZIP"/>
</dbReference>
<dbReference type="SMART" id="SM00338">
    <property type="entry name" value="BRLZ"/>
    <property type="match status" value="1"/>
</dbReference>
<gene>
    <name evidence="10" type="primary">BZIP130</name>
    <name evidence="9" type="ORF">GLYMA_16G168400</name>
</gene>
<dbReference type="STRING" id="3847.K7MHS5"/>
<evidence type="ECO:0000256" key="5">
    <source>
        <dbReference type="ARBA" id="ARBA00023242"/>
    </source>
</evidence>
<accession>K7MHS5</accession>
<dbReference type="PANTHER" id="PTHR13690:SF86">
    <property type="entry name" value="TRANSCRIPTION FACTOR VIP1"/>
    <property type="match status" value="1"/>
</dbReference>
<evidence type="ECO:0000256" key="4">
    <source>
        <dbReference type="ARBA" id="ARBA00023163"/>
    </source>
</evidence>
<evidence type="ECO:0000256" key="1">
    <source>
        <dbReference type="ARBA" id="ARBA00004123"/>
    </source>
</evidence>
<dbReference type="GeneID" id="100101886"/>
<dbReference type="FunFam" id="1.20.5.170:FF:000083">
    <property type="entry name" value="Transcription factor VIP1"/>
    <property type="match status" value="1"/>
</dbReference>
<dbReference type="eggNOG" id="ENOG502QRMU">
    <property type="taxonomic scope" value="Eukaryota"/>
</dbReference>
<name>K7MHS5_SOYBN</name>
<dbReference type="InterPro" id="IPR046347">
    <property type="entry name" value="bZIP_sf"/>
</dbReference>
<dbReference type="CDD" id="cd14703">
    <property type="entry name" value="bZIP_plant_RF2"/>
    <property type="match status" value="1"/>
</dbReference>
<dbReference type="OrthoDB" id="1435597at2759"/>
<feature type="region of interest" description="Disordered" evidence="7">
    <location>
        <begin position="206"/>
        <end position="237"/>
    </location>
</feature>
<evidence type="ECO:0000313" key="9">
    <source>
        <dbReference type="EMBL" id="KRH08713.1"/>
    </source>
</evidence>
<reference evidence="9 10" key="1">
    <citation type="journal article" date="2010" name="Nature">
        <title>Genome sequence of the palaeopolyploid soybean.</title>
        <authorList>
            <person name="Schmutz J."/>
            <person name="Cannon S.B."/>
            <person name="Schlueter J."/>
            <person name="Ma J."/>
            <person name="Mitros T."/>
            <person name="Nelson W."/>
            <person name="Hyten D.L."/>
            <person name="Song Q."/>
            <person name="Thelen J.J."/>
            <person name="Cheng J."/>
            <person name="Xu D."/>
            <person name="Hellsten U."/>
            <person name="May G.D."/>
            <person name="Yu Y."/>
            <person name="Sakurai T."/>
            <person name="Umezawa T."/>
            <person name="Bhattacharyya M.K."/>
            <person name="Sandhu D."/>
            <person name="Valliyodan B."/>
            <person name="Lindquist E."/>
            <person name="Peto M."/>
            <person name="Grant D."/>
            <person name="Shu S."/>
            <person name="Goodstein D."/>
            <person name="Barry K."/>
            <person name="Futrell-Griggs M."/>
            <person name="Abernathy B."/>
            <person name="Du J."/>
            <person name="Tian Z."/>
            <person name="Zhu L."/>
            <person name="Gill N."/>
            <person name="Joshi T."/>
            <person name="Libault M."/>
            <person name="Sethuraman A."/>
            <person name="Zhang X.-C."/>
            <person name="Shinozaki K."/>
            <person name="Nguyen H.T."/>
            <person name="Wing R.A."/>
            <person name="Cregan P."/>
            <person name="Specht J."/>
            <person name="Grimwood J."/>
            <person name="Rokhsar D."/>
            <person name="Stacey G."/>
            <person name="Shoemaker R.C."/>
            <person name="Jackson S.A."/>
        </authorList>
    </citation>
    <scope>NUCLEOTIDE SEQUENCE [LARGE SCALE GENOMIC DNA]</scope>
    <source>
        <strain evidence="10">cv. Williams 82</strain>
        <tissue evidence="9">Callus</tissue>
    </source>
</reference>
<organism evidence="9">
    <name type="scientific">Glycine max</name>
    <name type="common">Soybean</name>
    <name type="synonym">Glycine hispida</name>
    <dbReference type="NCBI Taxonomy" id="3847"/>
    <lineage>
        <taxon>Eukaryota</taxon>
        <taxon>Viridiplantae</taxon>
        <taxon>Streptophyta</taxon>
        <taxon>Embryophyta</taxon>
        <taxon>Tracheophyta</taxon>
        <taxon>Spermatophyta</taxon>
        <taxon>Magnoliopsida</taxon>
        <taxon>eudicotyledons</taxon>
        <taxon>Gunneridae</taxon>
        <taxon>Pentapetalae</taxon>
        <taxon>rosids</taxon>
        <taxon>fabids</taxon>
        <taxon>Fabales</taxon>
        <taxon>Fabaceae</taxon>
        <taxon>Papilionoideae</taxon>
        <taxon>50 kb inversion clade</taxon>
        <taxon>NPAAA clade</taxon>
        <taxon>indigoferoid/millettioid clade</taxon>
        <taxon>Phaseoleae</taxon>
        <taxon>Glycine</taxon>
        <taxon>Glycine subgen. Soja</taxon>
    </lineage>
</organism>
<keyword evidence="11" id="KW-1185">Reference proteome</keyword>
<dbReference type="SMR" id="K7MHS5"/>
<dbReference type="PROSITE" id="PS50217">
    <property type="entry name" value="BZIP"/>
    <property type="match status" value="1"/>
</dbReference>
<evidence type="ECO:0000259" key="8">
    <source>
        <dbReference type="PROSITE" id="PS50217"/>
    </source>
</evidence>
<dbReference type="RefSeq" id="XP_003548123.2">
    <property type="nucleotide sequence ID" value="XM_003548075.4"/>
</dbReference>
<evidence type="ECO:0000313" key="10">
    <source>
        <dbReference type="EnsemblPlants" id="KRH08713"/>
    </source>
</evidence>
<evidence type="ECO:0000313" key="11">
    <source>
        <dbReference type="Proteomes" id="UP000008827"/>
    </source>
</evidence>
<dbReference type="AlphaFoldDB" id="K7MHS5"/>
<protein>
    <recommendedName>
        <fullName evidence="8">BZIP domain-containing protein</fullName>
    </recommendedName>
</protein>
<proteinExistence type="predicted"/>
<dbReference type="ExpressionAtlas" id="K7MHS5">
    <property type="expression patterns" value="baseline and differential"/>
</dbReference>
<feature type="compositionally biased region" description="Low complexity" evidence="7">
    <location>
        <begin position="388"/>
        <end position="404"/>
    </location>
</feature>
<dbReference type="SUPFAM" id="SSF57959">
    <property type="entry name" value="Leucine zipper domain"/>
    <property type="match status" value="1"/>
</dbReference>